<dbReference type="SUPFAM" id="SSF46785">
    <property type="entry name" value="Winged helix' DNA-binding domain"/>
    <property type="match status" value="1"/>
</dbReference>
<evidence type="ECO:0000259" key="1">
    <source>
        <dbReference type="PROSITE" id="PS50987"/>
    </source>
</evidence>
<evidence type="ECO:0000313" key="2">
    <source>
        <dbReference type="EMBL" id="MFC7202573.1"/>
    </source>
</evidence>
<evidence type="ECO:0000313" key="3">
    <source>
        <dbReference type="Proteomes" id="UP001596481"/>
    </source>
</evidence>
<proteinExistence type="predicted"/>
<reference evidence="2 3" key="1">
    <citation type="journal article" date="2019" name="Int. J. Syst. Evol. Microbiol.">
        <title>The Global Catalogue of Microorganisms (GCM) 10K type strain sequencing project: providing services to taxonomists for standard genome sequencing and annotation.</title>
        <authorList>
            <consortium name="The Broad Institute Genomics Platform"/>
            <consortium name="The Broad Institute Genome Sequencing Center for Infectious Disease"/>
            <person name="Wu L."/>
            <person name="Ma J."/>
        </authorList>
    </citation>
    <scope>NUCLEOTIDE SEQUENCE [LARGE SCALE GENOMIC DNA]</scope>
    <source>
        <strain evidence="2 3">DSM 29988</strain>
    </source>
</reference>
<name>A0ABD5ZBN1_9EURY</name>
<dbReference type="AlphaFoldDB" id="A0ABD5ZBN1"/>
<keyword evidence="3" id="KW-1185">Reference proteome</keyword>
<comment type="caution">
    <text evidence="2">The sequence shown here is derived from an EMBL/GenBank/DDBJ whole genome shotgun (WGS) entry which is preliminary data.</text>
</comment>
<dbReference type="InterPro" id="IPR011991">
    <property type="entry name" value="ArsR-like_HTH"/>
</dbReference>
<dbReference type="InterPro" id="IPR001845">
    <property type="entry name" value="HTH_ArsR_DNA-bd_dom"/>
</dbReference>
<organism evidence="2 3">
    <name type="scientific">Haloferax namakaokahaiae</name>
    <dbReference type="NCBI Taxonomy" id="1748331"/>
    <lineage>
        <taxon>Archaea</taxon>
        <taxon>Methanobacteriati</taxon>
        <taxon>Methanobacteriota</taxon>
        <taxon>Stenosarchaea group</taxon>
        <taxon>Halobacteria</taxon>
        <taxon>Halobacteriales</taxon>
        <taxon>Haloferacaceae</taxon>
        <taxon>Haloferax</taxon>
    </lineage>
</organism>
<protein>
    <submittedName>
        <fullName evidence="2">ArsR/SmtB family transcription factor</fullName>
    </submittedName>
</protein>
<sequence length="93" mass="10716">MRRVLWWLIGGARGGKNRLRIVRTLADTPMNANQLADELDLNYKTVRHHLELLEENGVLTTMGDGYGKTYFLSDRMEQNVDILDQIAREADLE</sequence>
<dbReference type="PANTHER" id="PTHR38600:SF1">
    <property type="entry name" value="TRANSCRIPTIONAL REGULATORY PROTEIN"/>
    <property type="match status" value="1"/>
</dbReference>
<gene>
    <name evidence="2" type="ORF">ACFQJC_03540</name>
</gene>
<dbReference type="InterPro" id="IPR036390">
    <property type="entry name" value="WH_DNA-bd_sf"/>
</dbReference>
<dbReference type="Proteomes" id="UP001596481">
    <property type="component" value="Unassembled WGS sequence"/>
</dbReference>
<dbReference type="CDD" id="cd00090">
    <property type="entry name" value="HTH_ARSR"/>
    <property type="match status" value="1"/>
</dbReference>
<dbReference type="EMBL" id="JBHTAA010000001">
    <property type="protein sequence ID" value="MFC7202573.1"/>
    <property type="molecule type" value="Genomic_DNA"/>
</dbReference>
<dbReference type="Gene3D" id="1.10.10.10">
    <property type="entry name" value="Winged helix-like DNA-binding domain superfamily/Winged helix DNA-binding domain"/>
    <property type="match status" value="1"/>
</dbReference>
<feature type="domain" description="HTH arsR-type" evidence="1">
    <location>
        <begin position="1"/>
        <end position="93"/>
    </location>
</feature>
<dbReference type="PANTHER" id="PTHR38600">
    <property type="entry name" value="TRANSCRIPTIONAL REGULATORY PROTEIN"/>
    <property type="match status" value="1"/>
</dbReference>
<dbReference type="RefSeq" id="WP_390221871.1">
    <property type="nucleotide sequence ID" value="NZ_JBHTAA010000001.1"/>
</dbReference>
<dbReference type="Pfam" id="PF12840">
    <property type="entry name" value="HTH_20"/>
    <property type="match status" value="1"/>
</dbReference>
<dbReference type="InterPro" id="IPR036388">
    <property type="entry name" value="WH-like_DNA-bd_sf"/>
</dbReference>
<dbReference type="SMART" id="SM00418">
    <property type="entry name" value="HTH_ARSR"/>
    <property type="match status" value="1"/>
</dbReference>
<accession>A0ABD5ZBN1</accession>
<dbReference type="PROSITE" id="PS50987">
    <property type="entry name" value="HTH_ARSR_2"/>
    <property type="match status" value="1"/>
</dbReference>